<dbReference type="InterPro" id="IPR011011">
    <property type="entry name" value="Znf_FYVE_PHD"/>
</dbReference>
<dbReference type="SMART" id="SM00249">
    <property type="entry name" value="PHD"/>
    <property type="match status" value="2"/>
</dbReference>
<evidence type="ECO:0000256" key="2">
    <source>
        <dbReference type="ARBA" id="ARBA00022771"/>
    </source>
</evidence>
<dbReference type="PROSITE" id="PS51805">
    <property type="entry name" value="EPHD"/>
    <property type="match status" value="1"/>
</dbReference>
<accession>A0A0N4YMC2</accession>
<dbReference type="InterPro" id="IPR013083">
    <property type="entry name" value="Znf_RING/FYVE/PHD"/>
</dbReference>
<dbReference type="PANTHER" id="PTHR12420">
    <property type="entry name" value="PHD FINGER PROTEIN"/>
    <property type="match status" value="1"/>
</dbReference>
<feature type="domain" description="PHD-type" evidence="4">
    <location>
        <begin position="1"/>
        <end position="84"/>
    </location>
</feature>
<sequence>MTPEVLTVDNPSPLGAMMFETDLKQLQSAFIRGRPLVCNVCHERGALIGCCCSKCRLVFHLPCAMRSQCYIDYEDFRCFCSKHSAEAFKGTVRSIFATDNGKSRDVVNQNQKKLSIQVTPGNCDLFSNPPEERDINGTEENARSRCYYAMPRCSAKNRTCVSRIGPDKYDDSDALNDSVFNPHEALNACITCGVHSHRICAGPPWSTYTPGGDYDEEKWQCEDCRGILSPSVHFPVTSSSFLFDQARSSESPGRFNIGVLEFFPAKDWADRG</sequence>
<dbReference type="InterPro" id="IPR034732">
    <property type="entry name" value="EPHD"/>
</dbReference>
<dbReference type="AlphaFoldDB" id="A0A0N4YMC2"/>
<dbReference type="WBParaSite" id="NBR_0001831401-mRNA-1">
    <property type="protein sequence ID" value="NBR_0001831401-mRNA-1"/>
    <property type="gene ID" value="NBR_0001831401"/>
</dbReference>
<dbReference type="Proteomes" id="UP000271162">
    <property type="component" value="Unassembled WGS sequence"/>
</dbReference>
<proteinExistence type="predicted"/>
<dbReference type="InterPro" id="IPR001965">
    <property type="entry name" value="Znf_PHD"/>
</dbReference>
<reference evidence="5 6" key="2">
    <citation type="submission" date="2018-11" db="EMBL/GenBank/DDBJ databases">
        <authorList>
            <consortium name="Pathogen Informatics"/>
        </authorList>
    </citation>
    <scope>NUCLEOTIDE SEQUENCE [LARGE SCALE GENOMIC DNA]</scope>
</reference>
<dbReference type="Gene3D" id="3.30.40.10">
    <property type="entry name" value="Zinc/RING finger domain, C3HC4 (zinc finger)"/>
    <property type="match status" value="1"/>
</dbReference>
<dbReference type="SUPFAM" id="SSF57903">
    <property type="entry name" value="FYVE/PHD zinc finger"/>
    <property type="match status" value="1"/>
</dbReference>
<keyword evidence="2" id="KW-0863">Zinc-finger</keyword>
<reference evidence="7" key="1">
    <citation type="submission" date="2017-02" db="UniProtKB">
        <authorList>
            <consortium name="WormBaseParasite"/>
        </authorList>
    </citation>
    <scope>IDENTIFICATION</scope>
</reference>
<name>A0A0N4YMC2_NIPBR</name>
<keyword evidence="1" id="KW-0479">Metal-binding</keyword>
<dbReference type="GO" id="GO:0008270">
    <property type="term" value="F:zinc ion binding"/>
    <property type="evidence" value="ECO:0007669"/>
    <property type="project" value="UniProtKB-KW"/>
</dbReference>
<dbReference type="EMBL" id="UYSL01023325">
    <property type="protein sequence ID" value="VDL82036.1"/>
    <property type="molecule type" value="Genomic_DNA"/>
</dbReference>
<protein>
    <submittedName>
        <fullName evidence="7">PHD-type domain-containing protein</fullName>
    </submittedName>
</protein>
<evidence type="ECO:0000256" key="3">
    <source>
        <dbReference type="ARBA" id="ARBA00022833"/>
    </source>
</evidence>
<keyword evidence="6" id="KW-1185">Reference proteome</keyword>
<dbReference type="Pfam" id="PF13771">
    <property type="entry name" value="zf-HC5HC2H"/>
    <property type="match status" value="1"/>
</dbReference>
<evidence type="ECO:0000259" key="4">
    <source>
        <dbReference type="PROSITE" id="PS51805"/>
    </source>
</evidence>
<keyword evidence="3" id="KW-0862">Zinc</keyword>
<evidence type="ECO:0000313" key="6">
    <source>
        <dbReference type="Proteomes" id="UP000271162"/>
    </source>
</evidence>
<dbReference type="InterPro" id="IPR051188">
    <property type="entry name" value="PHD-type_Zinc_Finger"/>
</dbReference>
<organism evidence="7">
    <name type="scientific">Nippostrongylus brasiliensis</name>
    <name type="common">Rat hookworm</name>
    <dbReference type="NCBI Taxonomy" id="27835"/>
    <lineage>
        <taxon>Eukaryota</taxon>
        <taxon>Metazoa</taxon>
        <taxon>Ecdysozoa</taxon>
        <taxon>Nematoda</taxon>
        <taxon>Chromadorea</taxon>
        <taxon>Rhabditida</taxon>
        <taxon>Rhabditina</taxon>
        <taxon>Rhabditomorpha</taxon>
        <taxon>Strongyloidea</taxon>
        <taxon>Heligmosomidae</taxon>
        <taxon>Nippostrongylus</taxon>
    </lineage>
</organism>
<dbReference type="STRING" id="27835.A0A0N4YMC2"/>
<evidence type="ECO:0000256" key="1">
    <source>
        <dbReference type="ARBA" id="ARBA00022723"/>
    </source>
</evidence>
<evidence type="ECO:0000313" key="7">
    <source>
        <dbReference type="WBParaSite" id="NBR_0001831401-mRNA-1"/>
    </source>
</evidence>
<gene>
    <name evidence="5" type="ORF">NBR_LOCUS18315</name>
</gene>
<evidence type="ECO:0000313" key="5">
    <source>
        <dbReference type="EMBL" id="VDL82036.1"/>
    </source>
</evidence>